<dbReference type="AlphaFoldDB" id="A0A495XE02"/>
<feature type="compositionally biased region" description="Basic and acidic residues" evidence="1">
    <location>
        <begin position="15"/>
        <end position="34"/>
    </location>
</feature>
<feature type="compositionally biased region" description="Pro residues" evidence="1">
    <location>
        <begin position="36"/>
        <end position="52"/>
    </location>
</feature>
<gene>
    <name evidence="2" type="ORF">DFJ66_6015</name>
</gene>
<reference evidence="2 3" key="1">
    <citation type="submission" date="2018-10" db="EMBL/GenBank/DDBJ databases">
        <title>Sequencing the genomes of 1000 actinobacteria strains.</title>
        <authorList>
            <person name="Klenk H.-P."/>
        </authorList>
    </citation>
    <scope>NUCLEOTIDE SEQUENCE [LARGE SCALE GENOMIC DNA]</scope>
    <source>
        <strain evidence="2 3">DSM 43911</strain>
    </source>
</reference>
<protein>
    <submittedName>
        <fullName evidence="2">Uncharacterized protein</fullName>
    </submittedName>
</protein>
<evidence type="ECO:0000256" key="1">
    <source>
        <dbReference type="SAM" id="MobiDB-lite"/>
    </source>
</evidence>
<proteinExistence type="predicted"/>
<dbReference type="EMBL" id="RBXR01000001">
    <property type="protein sequence ID" value="RKT72691.1"/>
    <property type="molecule type" value="Genomic_DNA"/>
</dbReference>
<name>A0A495XE02_9PSEU</name>
<feature type="region of interest" description="Disordered" evidence="1">
    <location>
        <begin position="1"/>
        <end position="52"/>
    </location>
</feature>
<organism evidence="2 3">
    <name type="scientific">Saccharothrix variisporea</name>
    <dbReference type="NCBI Taxonomy" id="543527"/>
    <lineage>
        <taxon>Bacteria</taxon>
        <taxon>Bacillati</taxon>
        <taxon>Actinomycetota</taxon>
        <taxon>Actinomycetes</taxon>
        <taxon>Pseudonocardiales</taxon>
        <taxon>Pseudonocardiaceae</taxon>
        <taxon>Saccharothrix</taxon>
    </lineage>
</organism>
<evidence type="ECO:0000313" key="3">
    <source>
        <dbReference type="Proteomes" id="UP000272729"/>
    </source>
</evidence>
<keyword evidence="3" id="KW-1185">Reference proteome</keyword>
<accession>A0A495XE02</accession>
<sequence>MPPVQTPEEDQQLEDNQRLIDDAKATAADLRKTTPDPFPESTPPPDEGTPGS</sequence>
<evidence type="ECO:0000313" key="2">
    <source>
        <dbReference type="EMBL" id="RKT72691.1"/>
    </source>
</evidence>
<dbReference type="Proteomes" id="UP000272729">
    <property type="component" value="Unassembled WGS sequence"/>
</dbReference>
<comment type="caution">
    <text evidence="2">The sequence shown here is derived from an EMBL/GenBank/DDBJ whole genome shotgun (WGS) entry which is preliminary data.</text>
</comment>